<feature type="domain" description="Arginyl tRNA synthetase N-terminal" evidence="12">
    <location>
        <begin position="171"/>
        <end position="251"/>
    </location>
</feature>
<dbReference type="SUPFAM" id="SSF47323">
    <property type="entry name" value="Anticodon-binding domain of a subclass of class I aminoacyl-tRNA synthetases"/>
    <property type="match status" value="1"/>
</dbReference>
<dbReference type="EC" id="6.1.1.19" evidence="2"/>
<dbReference type="InterPro" id="IPR035684">
    <property type="entry name" value="ArgRS_core"/>
</dbReference>
<dbReference type="FunFam" id="1.10.730.10:FF:000006">
    <property type="entry name" value="Arginyl-tRNA synthetase 2, mitochondrial"/>
    <property type="match status" value="1"/>
</dbReference>
<dbReference type="PRINTS" id="PR01038">
    <property type="entry name" value="TRNASYNTHARG"/>
</dbReference>
<name>A0A8H7RRI6_9FUNG</name>
<evidence type="ECO:0000259" key="11">
    <source>
        <dbReference type="SMART" id="SM00836"/>
    </source>
</evidence>
<keyword evidence="3 10" id="KW-0436">Ligase</keyword>
<dbReference type="SMART" id="SM00836">
    <property type="entry name" value="DALR_1"/>
    <property type="match status" value="1"/>
</dbReference>
<comment type="caution">
    <text evidence="13">The sequence shown here is derived from an EMBL/GenBank/DDBJ whole genome shotgun (WGS) entry which is preliminary data.</text>
</comment>
<dbReference type="Pfam" id="PF05746">
    <property type="entry name" value="DALR_1"/>
    <property type="match status" value="1"/>
</dbReference>
<dbReference type="Pfam" id="PF03485">
    <property type="entry name" value="Arg_tRNA_synt_N"/>
    <property type="match status" value="1"/>
</dbReference>
<gene>
    <name evidence="13" type="ORF">INT45_005514</name>
</gene>
<dbReference type="Gene3D" id="1.10.730.10">
    <property type="entry name" value="Isoleucyl-tRNA Synthetase, Domain 1"/>
    <property type="match status" value="1"/>
</dbReference>
<keyword evidence="5 10" id="KW-0067">ATP-binding</keyword>
<evidence type="ECO:0000256" key="10">
    <source>
        <dbReference type="RuleBase" id="RU363038"/>
    </source>
</evidence>
<sequence length="731" mass="82378">MDLTVPVNAIPFQLLAIIASNVQLKETIQLQPTRDTIEPTLKVNDKVTIIGTASVARYLIRSYNLINETDASSQNVSRWVDIILTQEPTLIQQLVKQQQQTKYLLNDTPQLVDALAWGVLHSAQLPTPHSWAVTEAALILGEEIAAGAATSTQLDTIPQLPGTSPETNVMDVFKNMIATQMNQISGVDTKLLFDALDLPRSLENGDLAIAVPRLRVKGNPAQFAQEWAKQFQPNDHILSAVAIGPFLNFRINAKLLVKKTVDMAAKFGLDYGKNKLDQGKRAIVEFSSPNIAKPFHAGHLRSTIIGAFIRNVYDANGWETIAMNYLGDWGKQYGLLAVGFARHGNEEALQADPIKHLYEVYVKINRDAEADPTIHDEARAYFKKMEEGEEEALSLWRRFRDLSIVKYKEVYARLNIHFDVYSGESQVGDGMERALKQLQECGILEDSDGAKIIDLTKYKLEKAIVQKRDGTTLYLTRDIGAALERYEKYKFDKMIYVVAAQQDLHLKQLFKTLELLKYDFADKVEHINFGMVQGMSTRKGTVVFLEDILDEAKEIMHDVMRKNEVKYNEVVEPEKVADEIGLSGVKIQDNSARRIKNYEFDRNRMFSFEGDTGPYIQYAHARLMSVERKSGLTINPNADVELLTEPEAIEVLRTVAQYPDLVRSLMNGLEPCNVVTFAFKLSHEISACFEALWVRGAAPEIADARLLMYYCARVTLGNAMRLLGLKPLERM</sequence>
<proteinExistence type="inferred from homology"/>
<dbReference type="PANTHER" id="PTHR11956:SF11">
    <property type="entry name" value="ARGININE--TRNA LIGASE, MITOCHONDRIAL-RELATED"/>
    <property type="match status" value="1"/>
</dbReference>
<keyword evidence="14" id="KW-1185">Reference proteome</keyword>
<keyword evidence="6 10" id="KW-0648">Protein biosynthesis</keyword>
<dbReference type="Proteomes" id="UP000646827">
    <property type="component" value="Unassembled WGS sequence"/>
</dbReference>
<dbReference type="CDD" id="cd00671">
    <property type="entry name" value="ArgRS_core"/>
    <property type="match status" value="1"/>
</dbReference>
<evidence type="ECO:0000313" key="13">
    <source>
        <dbReference type="EMBL" id="KAG2215846.1"/>
    </source>
</evidence>
<dbReference type="InterPro" id="IPR005148">
    <property type="entry name" value="Arg-tRNA-synth_N"/>
</dbReference>
<evidence type="ECO:0000256" key="9">
    <source>
        <dbReference type="ARBA" id="ARBA00049339"/>
    </source>
</evidence>
<reference evidence="13 14" key="1">
    <citation type="submission" date="2020-12" db="EMBL/GenBank/DDBJ databases">
        <title>Metabolic potential, ecology and presence of endohyphal bacteria is reflected in genomic diversity of Mucoromycotina.</title>
        <authorList>
            <person name="Muszewska A."/>
            <person name="Okrasinska A."/>
            <person name="Steczkiewicz K."/>
            <person name="Drgas O."/>
            <person name="Orlowska M."/>
            <person name="Perlinska-Lenart U."/>
            <person name="Aleksandrzak-Piekarczyk T."/>
            <person name="Szatraj K."/>
            <person name="Zielenkiewicz U."/>
            <person name="Pilsyk S."/>
            <person name="Malc E."/>
            <person name="Mieczkowski P."/>
            <person name="Kruszewska J.S."/>
            <person name="Biernat P."/>
            <person name="Pawlowska J."/>
        </authorList>
    </citation>
    <scope>NUCLEOTIDE SEQUENCE [LARGE SCALE GENOMIC DNA]</scope>
    <source>
        <strain evidence="13 14">CBS 142.35</strain>
    </source>
</reference>
<evidence type="ECO:0000313" key="14">
    <source>
        <dbReference type="Proteomes" id="UP000646827"/>
    </source>
</evidence>
<keyword evidence="4 10" id="KW-0547">Nucleotide-binding</keyword>
<comment type="similarity">
    <text evidence="1 10">Belongs to the class-I aminoacyl-tRNA synthetase family.</text>
</comment>
<dbReference type="NCBIfam" id="TIGR00456">
    <property type="entry name" value="argS"/>
    <property type="match status" value="1"/>
</dbReference>
<dbReference type="GO" id="GO:0004814">
    <property type="term" value="F:arginine-tRNA ligase activity"/>
    <property type="evidence" value="ECO:0007669"/>
    <property type="project" value="UniProtKB-EC"/>
</dbReference>
<evidence type="ECO:0000256" key="8">
    <source>
        <dbReference type="ARBA" id="ARBA00033033"/>
    </source>
</evidence>
<dbReference type="CDD" id="cd07956">
    <property type="entry name" value="Anticodon_Ia_Arg"/>
    <property type="match status" value="1"/>
</dbReference>
<dbReference type="GO" id="GO:0032543">
    <property type="term" value="P:mitochondrial translation"/>
    <property type="evidence" value="ECO:0007669"/>
    <property type="project" value="TreeGrafter"/>
</dbReference>
<organism evidence="13 14">
    <name type="scientific">Circinella minor</name>
    <dbReference type="NCBI Taxonomy" id="1195481"/>
    <lineage>
        <taxon>Eukaryota</taxon>
        <taxon>Fungi</taxon>
        <taxon>Fungi incertae sedis</taxon>
        <taxon>Mucoromycota</taxon>
        <taxon>Mucoromycotina</taxon>
        <taxon>Mucoromycetes</taxon>
        <taxon>Mucorales</taxon>
        <taxon>Lichtheimiaceae</taxon>
        <taxon>Circinella</taxon>
    </lineage>
</organism>
<dbReference type="GO" id="GO:0005524">
    <property type="term" value="F:ATP binding"/>
    <property type="evidence" value="ECO:0007669"/>
    <property type="project" value="UniProtKB-KW"/>
</dbReference>
<evidence type="ECO:0000256" key="7">
    <source>
        <dbReference type="ARBA" id="ARBA00023146"/>
    </source>
</evidence>
<dbReference type="AlphaFoldDB" id="A0A8H7RRI6"/>
<dbReference type="Gene3D" id="1.20.1050.130">
    <property type="match status" value="1"/>
</dbReference>
<dbReference type="GO" id="GO:0005739">
    <property type="term" value="C:mitochondrion"/>
    <property type="evidence" value="ECO:0007669"/>
    <property type="project" value="TreeGrafter"/>
</dbReference>
<evidence type="ECO:0000256" key="6">
    <source>
        <dbReference type="ARBA" id="ARBA00022917"/>
    </source>
</evidence>
<dbReference type="InterPro" id="IPR009080">
    <property type="entry name" value="tRNAsynth_Ia_anticodon-bd"/>
</dbReference>
<dbReference type="PROSITE" id="PS00178">
    <property type="entry name" value="AA_TRNA_LIGASE_I"/>
    <property type="match status" value="1"/>
</dbReference>
<evidence type="ECO:0000256" key="4">
    <source>
        <dbReference type="ARBA" id="ARBA00022741"/>
    </source>
</evidence>
<evidence type="ECO:0000256" key="3">
    <source>
        <dbReference type="ARBA" id="ARBA00022598"/>
    </source>
</evidence>
<dbReference type="SUPFAM" id="SSF52374">
    <property type="entry name" value="Nucleotidylyl transferase"/>
    <property type="match status" value="1"/>
</dbReference>
<dbReference type="Gene3D" id="3.40.50.620">
    <property type="entry name" value="HUPs"/>
    <property type="match status" value="1"/>
</dbReference>
<protein>
    <recommendedName>
        <fullName evidence="2">arginine--tRNA ligase</fullName>
        <ecNumber evidence="2">6.1.1.19</ecNumber>
    </recommendedName>
    <alternativeName>
        <fullName evidence="8">Arginyl-tRNA synthetase</fullName>
    </alternativeName>
</protein>
<dbReference type="Pfam" id="PF00750">
    <property type="entry name" value="tRNA-synt_1d"/>
    <property type="match status" value="1"/>
</dbReference>
<dbReference type="InterPro" id="IPR001278">
    <property type="entry name" value="Arg-tRNA-ligase"/>
</dbReference>
<dbReference type="InterPro" id="IPR001412">
    <property type="entry name" value="aa-tRNA-synth_I_CS"/>
</dbReference>
<dbReference type="FunFam" id="3.40.50.620:FF:000058">
    <property type="entry name" value="Mitochondrial arginyl-tRNA synthetase"/>
    <property type="match status" value="1"/>
</dbReference>
<dbReference type="InterPro" id="IPR014729">
    <property type="entry name" value="Rossmann-like_a/b/a_fold"/>
</dbReference>
<comment type="catalytic activity">
    <reaction evidence="9">
        <text>tRNA(Arg) + L-arginine + ATP = L-arginyl-tRNA(Arg) + AMP + diphosphate</text>
        <dbReference type="Rhea" id="RHEA:20301"/>
        <dbReference type="Rhea" id="RHEA-COMP:9658"/>
        <dbReference type="Rhea" id="RHEA-COMP:9673"/>
        <dbReference type="ChEBI" id="CHEBI:30616"/>
        <dbReference type="ChEBI" id="CHEBI:32682"/>
        <dbReference type="ChEBI" id="CHEBI:33019"/>
        <dbReference type="ChEBI" id="CHEBI:78442"/>
        <dbReference type="ChEBI" id="CHEBI:78513"/>
        <dbReference type="ChEBI" id="CHEBI:456215"/>
        <dbReference type="EC" id="6.1.1.19"/>
    </reaction>
</comment>
<feature type="domain" description="DALR anticodon binding" evidence="11">
    <location>
        <begin position="616"/>
        <end position="731"/>
    </location>
</feature>
<dbReference type="SMART" id="SM01016">
    <property type="entry name" value="Arg_tRNA_synt_N"/>
    <property type="match status" value="1"/>
</dbReference>
<dbReference type="EMBL" id="JAEPRB010000483">
    <property type="protein sequence ID" value="KAG2215846.1"/>
    <property type="molecule type" value="Genomic_DNA"/>
</dbReference>
<dbReference type="SUPFAM" id="SSF55190">
    <property type="entry name" value="Arginyl-tRNA synthetase (ArgRS), N-terminal 'additional' domain"/>
    <property type="match status" value="1"/>
</dbReference>
<dbReference type="GO" id="GO:0006420">
    <property type="term" value="P:arginyl-tRNA aminoacylation"/>
    <property type="evidence" value="ECO:0007669"/>
    <property type="project" value="InterPro"/>
</dbReference>
<dbReference type="OrthoDB" id="68056at2759"/>
<dbReference type="PANTHER" id="PTHR11956">
    <property type="entry name" value="ARGINYL-TRNA SYNTHETASE"/>
    <property type="match status" value="1"/>
</dbReference>
<dbReference type="Gene3D" id="3.30.1360.70">
    <property type="entry name" value="Arginyl tRNA synthetase N-terminal domain"/>
    <property type="match status" value="1"/>
</dbReference>
<dbReference type="InterPro" id="IPR008909">
    <property type="entry name" value="DALR_anticod-bd"/>
</dbReference>
<evidence type="ECO:0000256" key="1">
    <source>
        <dbReference type="ARBA" id="ARBA00005594"/>
    </source>
</evidence>
<evidence type="ECO:0000259" key="12">
    <source>
        <dbReference type="SMART" id="SM01016"/>
    </source>
</evidence>
<dbReference type="InterPro" id="IPR036695">
    <property type="entry name" value="Arg-tRNA-synth_N_sf"/>
</dbReference>
<accession>A0A8H7RRI6</accession>
<keyword evidence="7 10" id="KW-0030">Aminoacyl-tRNA synthetase</keyword>
<evidence type="ECO:0000256" key="5">
    <source>
        <dbReference type="ARBA" id="ARBA00022840"/>
    </source>
</evidence>
<evidence type="ECO:0000256" key="2">
    <source>
        <dbReference type="ARBA" id="ARBA00012837"/>
    </source>
</evidence>